<comment type="caution">
    <text evidence="1">The sequence shown here is derived from an EMBL/GenBank/DDBJ whole genome shotgun (WGS) entry which is preliminary data.</text>
</comment>
<accession>X7YZD1</accession>
<name>X7YZD1_MYCXE</name>
<dbReference type="AlphaFoldDB" id="X7YZD1"/>
<evidence type="ECO:0000313" key="1">
    <source>
        <dbReference type="EMBL" id="EUA11873.1"/>
    </source>
</evidence>
<dbReference type="PATRIC" id="fig|1299334.3.peg.9049"/>
<reference evidence="1" key="1">
    <citation type="submission" date="2014-01" db="EMBL/GenBank/DDBJ databases">
        <authorList>
            <person name="Brown-Elliot B."/>
            <person name="Wallace R."/>
            <person name="Lenaerts A."/>
            <person name="Ordway D."/>
            <person name="DeGroote M.A."/>
            <person name="Parker T."/>
            <person name="Sizemore C."/>
            <person name="Tallon L.J."/>
            <person name="Sadzewicz L.K."/>
            <person name="Sengamalay N."/>
            <person name="Fraser C.M."/>
            <person name="Hine E."/>
            <person name="Shefchek K.A."/>
            <person name="Das S.P."/>
            <person name="Tettelin H."/>
        </authorList>
    </citation>
    <scope>NUCLEOTIDE SEQUENCE [LARGE SCALE GENOMIC DNA]</scope>
    <source>
        <strain evidence="1">4042</strain>
    </source>
</reference>
<gene>
    <name evidence="1" type="ORF">I553_2794</name>
</gene>
<dbReference type="EMBL" id="JAOB01000085">
    <property type="protein sequence ID" value="EUA11873.1"/>
    <property type="molecule type" value="Genomic_DNA"/>
</dbReference>
<protein>
    <submittedName>
        <fullName evidence="1">HxxPF-repeated domain protein</fullName>
    </submittedName>
</protein>
<organism evidence="1">
    <name type="scientific">Mycobacterium xenopi 4042</name>
    <dbReference type="NCBI Taxonomy" id="1299334"/>
    <lineage>
        <taxon>Bacteria</taxon>
        <taxon>Bacillati</taxon>
        <taxon>Actinomycetota</taxon>
        <taxon>Actinomycetes</taxon>
        <taxon>Mycobacteriales</taxon>
        <taxon>Mycobacteriaceae</taxon>
        <taxon>Mycobacterium</taxon>
    </lineage>
</organism>
<dbReference type="SUPFAM" id="SSF52777">
    <property type="entry name" value="CoA-dependent acyltransferases"/>
    <property type="match status" value="1"/>
</dbReference>
<proteinExistence type="predicted"/>
<sequence>MSGRRRCSSRLPGAREHNATSFMVMQAALAVLLSKLAPVLRWRSGFRSRGGVTRCWMSWWGFSSTPWCCGWIWRQSQHRGVLGQVRARSLAPTSTRMCRLSCWWSGSTRLGAWPSPLVQVMLAWQNSIPELGLGEVQASPVPVDTRTARMDLAFSIEERWTEHGQPAGFAGWWSFAPMCLMRQHSDVDRALAAGGGGDDRRPEAGVVLG</sequence>